<dbReference type="STRING" id="1245528.M3HK53"/>
<keyword evidence="6" id="KW-0735">Signal-anchor</keyword>
<comment type="subcellular location">
    <subcellularLocation>
        <location evidence="1">Membrane</location>
        <topology evidence="1">Single-pass type II membrane protein</topology>
    </subcellularLocation>
</comment>
<gene>
    <name evidence="10" type="ORF">G210_1788</name>
</gene>
<keyword evidence="11" id="KW-1185">Reference proteome</keyword>
<comment type="similarity">
    <text evidence="2">Belongs to the BMT family.</text>
</comment>
<organism evidence="10 11">
    <name type="scientific">Candida maltosa (strain Xu316)</name>
    <name type="common">Yeast</name>
    <dbReference type="NCBI Taxonomy" id="1245528"/>
    <lineage>
        <taxon>Eukaryota</taxon>
        <taxon>Fungi</taxon>
        <taxon>Dikarya</taxon>
        <taxon>Ascomycota</taxon>
        <taxon>Saccharomycotina</taxon>
        <taxon>Pichiomycetes</taxon>
        <taxon>Debaryomycetaceae</taxon>
        <taxon>Candida/Lodderomyces clade</taxon>
        <taxon>Candida</taxon>
    </lineage>
</organism>
<dbReference type="GO" id="GO:0016020">
    <property type="term" value="C:membrane"/>
    <property type="evidence" value="ECO:0007669"/>
    <property type="project" value="UniProtKB-SubCell"/>
</dbReference>
<keyword evidence="8" id="KW-0472">Membrane</keyword>
<evidence type="ECO:0000256" key="3">
    <source>
        <dbReference type="ARBA" id="ARBA00022676"/>
    </source>
</evidence>
<evidence type="ECO:0000256" key="4">
    <source>
        <dbReference type="ARBA" id="ARBA00022679"/>
    </source>
</evidence>
<dbReference type="HOGENOM" id="CLU_013841_1_1_1"/>
<dbReference type="GO" id="GO:0000030">
    <property type="term" value="F:mannosyltransferase activity"/>
    <property type="evidence" value="ECO:0007669"/>
    <property type="project" value="InterPro"/>
</dbReference>
<reference evidence="10 11" key="1">
    <citation type="submission" date="2013-02" db="EMBL/GenBank/DDBJ databases">
        <title>Genome sequence of Candida maltosa Xu316, a potential industrial strain for xylitol and ethanol production.</title>
        <authorList>
            <person name="Yu J."/>
            <person name="Wang Q."/>
            <person name="Geng X."/>
            <person name="Bao W."/>
            <person name="He P."/>
            <person name="Cai J."/>
        </authorList>
    </citation>
    <scope>NUCLEOTIDE SEQUENCE [LARGE SCALE GENOMIC DNA]</scope>
    <source>
        <strain evidence="11">Xu316</strain>
    </source>
</reference>
<evidence type="ECO:0000256" key="6">
    <source>
        <dbReference type="ARBA" id="ARBA00022968"/>
    </source>
</evidence>
<dbReference type="EMBL" id="AOGT01001383">
    <property type="protein sequence ID" value="EMG47762.1"/>
    <property type="molecule type" value="Genomic_DNA"/>
</dbReference>
<dbReference type="OMA" id="LMTSRIF"/>
<dbReference type="Pfam" id="PF12141">
    <property type="entry name" value="BMT"/>
    <property type="match status" value="1"/>
</dbReference>
<dbReference type="OrthoDB" id="3631276at2759"/>
<dbReference type="eggNOG" id="ENOG502QTZG">
    <property type="taxonomic scope" value="Eukaryota"/>
</dbReference>
<dbReference type="GO" id="GO:0071555">
    <property type="term" value="P:cell wall organization"/>
    <property type="evidence" value="ECO:0007669"/>
    <property type="project" value="UniProtKB-KW"/>
</dbReference>
<keyword evidence="9" id="KW-0961">Cell wall biogenesis/degradation</keyword>
<accession>M3HK53</accession>
<comment type="caution">
    <text evidence="10">The sequence shown here is derived from an EMBL/GenBank/DDBJ whole genome shotgun (WGS) entry which is preliminary data.</text>
</comment>
<evidence type="ECO:0000313" key="11">
    <source>
        <dbReference type="Proteomes" id="UP000011777"/>
    </source>
</evidence>
<evidence type="ECO:0000256" key="8">
    <source>
        <dbReference type="ARBA" id="ARBA00023136"/>
    </source>
</evidence>
<keyword evidence="7" id="KW-1133">Transmembrane helix</keyword>
<evidence type="ECO:0000256" key="7">
    <source>
        <dbReference type="ARBA" id="ARBA00022989"/>
    </source>
</evidence>
<protein>
    <submittedName>
        <fullName evidence="10">Uncharacterized protein</fullName>
    </submittedName>
</protein>
<evidence type="ECO:0000256" key="1">
    <source>
        <dbReference type="ARBA" id="ARBA00004606"/>
    </source>
</evidence>
<name>M3HK53_CANMX</name>
<evidence type="ECO:0000256" key="2">
    <source>
        <dbReference type="ARBA" id="ARBA00009486"/>
    </source>
</evidence>
<proteinExistence type="inferred from homology"/>
<dbReference type="InterPro" id="IPR021988">
    <property type="entry name" value="BMT1"/>
</dbReference>
<keyword evidence="4" id="KW-0808">Transferase</keyword>
<evidence type="ECO:0000313" key="10">
    <source>
        <dbReference type="EMBL" id="EMG47762.1"/>
    </source>
</evidence>
<dbReference type="Proteomes" id="UP000011777">
    <property type="component" value="Unassembled WGS sequence"/>
</dbReference>
<keyword evidence="3" id="KW-0328">Glycosyltransferase</keyword>
<evidence type="ECO:0000256" key="5">
    <source>
        <dbReference type="ARBA" id="ARBA00022692"/>
    </source>
</evidence>
<keyword evidence="5" id="KW-0812">Transmembrane</keyword>
<sequence>MLAALRRRMRSISYTSLHAPIAKVSRSLFNLNIILAVLCSLLLLSIIAKNKIYTEVESTAEVVDEKRTIIFPNNFIVNDKKLPEYYLNTLEQALHPNDIIYKNRFTYQPPKARYSHQEINFFNTFGDESGQAECQELQSTLPISVSAPDNKNVDLYKVLGTFLNENSEYYQEVSSLIPKLKEQIDTKELEKHWFQLIGSSVWLEQYGVHLLTRRIFYTETGSKVQPVVSLTYVQVFDSNWNEIENVELIIPTGKDTFKTISYPSFLPMPVYLNDKQQKGRFYGVEDPRILLVKNINGYDEPVIIYNSHHRKISKTEFASDNEGKVNFGSYRSIFMAWLWQEQQGLSNLEELPHHASKNKKYIRIKELVKPDGKRSAKEKNWAPFINFKSRKEDGYDSHLYFMYQFENLKILKCSLLDEEDCVWEYQANDKSGAGKLRGGTELVNINQLLSTLKHKDTDTFLDMIPQGREIWIGFARAVLVGCGCGSKMYRPNVVILIKDDDKYRISHVSSFASLGIKILPWTEGEGLCEGKNLIIPNGISSWTLDKDAADMVQDFLTISISRADTTVELVHIRGFLRALLFENYNSRLLESSTMGYDNKNIECALKKSDEFCKAYAEEIKASEEKEQP</sequence>
<dbReference type="AlphaFoldDB" id="M3HK53"/>
<evidence type="ECO:0000256" key="9">
    <source>
        <dbReference type="ARBA" id="ARBA00023316"/>
    </source>
</evidence>